<dbReference type="PANTHER" id="PTHR23514">
    <property type="entry name" value="BYPASS OF STOP CODON PROTEIN 6"/>
    <property type="match status" value="1"/>
</dbReference>
<reference evidence="8" key="1">
    <citation type="submission" date="2023-01" db="EMBL/GenBank/DDBJ databases">
        <title>The growth and conidiation of Purpureocillium lavendulum are regulated by nitrogen source and histone H3K14 acetylation.</title>
        <authorList>
            <person name="Tang P."/>
            <person name="Han J."/>
            <person name="Zhang C."/>
            <person name="Tang P."/>
            <person name="Qi F."/>
            <person name="Zhang K."/>
            <person name="Liang L."/>
        </authorList>
    </citation>
    <scope>NUCLEOTIDE SEQUENCE</scope>
    <source>
        <strain evidence="8">YMF1.00683</strain>
    </source>
</reference>
<dbReference type="PROSITE" id="PS50850">
    <property type="entry name" value="MFS"/>
    <property type="match status" value="1"/>
</dbReference>
<accession>A0AB34GAN2</accession>
<dbReference type="GO" id="GO:0022857">
    <property type="term" value="F:transmembrane transporter activity"/>
    <property type="evidence" value="ECO:0007669"/>
    <property type="project" value="InterPro"/>
</dbReference>
<dbReference type="EMBL" id="JAQHRD010000001">
    <property type="protein sequence ID" value="KAJ6447210.1"/>
    <property type="molecule type" value="Genomic_DNA"/>
</dbReference>
<dbReference type="Proteomes" id="UP001163105">
    <property type="component" value="Unassembled WGS sequence"/>
</dbReference>
<feature type="compositionally biased region" description="Basic and acidic residues" evidence="5">
    <location>
        <begin position="336"/>
        <end position="352"/>
    </location>
</feature>
<dbReference type="InterPro" id="IPR011701">
    <property type="entry name" value="MFS"/>
</dbReference>
<dbReference type="SUPFAM" id="SSF103473">
    <property type="entry name" value="MFS general substrate transporter"/>
    <property type="match status" value="1"/>
</dbReference>
<feature type="transmembrane region" description="Helical" evidence="6">
    <location>
        <begin position="461"/>
        <end position="480"/>
    </location>
</feature>
<feature type="region of interest" description="Disordered" evidence="5">
    <location>
        <begin position="335"/>
        <end position="374"/>
    </location>
</feature>
<keyword evidence="4 6" id="KW-0472">Membrane</keyword>
<keyword evidence="2 6" id="KW-0812">Transmembrane</keyword>
<gene>
    <name evidence="8" type="ORF">O9K51_01985</name>
</gene>
<evidence type="ECO:0000256" key="1">
    <source>
        <dbReference type="ARBA" id="ARBA00004141"/>
    </source>
</evidence>
<feature type="transmembrane region" description="Helical" evidence="6">
    <location>
        <begin position="242"/>
        <end position="260"/>
    </location>
</feature>
<feature type="transmembrane region" description="Helical" evidence="6">
    <location>
        <begin position="520"/>
        <end position="543"/>
    </location>
</feature>
<dbReference type="PANTHER" id="PTHR23514:SF6">
    <property type="entry name" value="MAJOR FACILITATOR SUPERFAMILY (MFS) PROFILE DOMAIN-CONTAINING PROTEIN"/>
    <property type="match status" value="1"/>
</dbReference>
<dbReference type="FunFam" id="1.20.1250.20:FF:000308">
    <property type="entry name" value="MFS efflux transporter"/>
    <property type="match status" value="1"/>
</dbReference>
<organism evidence="8 9">
    <name type="scientific">Purpureocillium lavendulum</name>
    <dbReference type="NCBI Taxonomy" id="1247861"/>
    <lineage>
        <taxon>Eukaryota</taxon>
        <taxon>Fungi</taxon>
        <taxon>Dikarya</taxon>
        <taxon>Ascomycota</taxon>
        <taxon>Pezizomycotina</taxon>
        <taxon>Sordariomycetes</taxon>
        <taxon>Hypocreomycetidae</taxon>
        <taxon>Hypocreales</taxon>
        <taxon>Ophiocordycipitaceae</taxon>
        <taxon>Purpureocillium</taxon>
    </lineage>
</organism>
<protein>
    <submittedName>
        <fullName evidence="8">MFS efflux transporter</fullName>
    </submittedName>
</protein>
<evidence type="ECO:0000256" key="6">
    <source>
        <dbReference type="SAM" id="Phobius"/>
    </source>
</evidence>
<proteinExistence type="predicted"/>
<comment type="caution">
    <text evidence="8">The sequence shown here is derived from an EMBL/GenBank/DDBJ whole genome shotgun (WGS) entry which is preliminary data.</text>
</comment>
<dbReference type="InterPro" id="IPR020846">
    <property type="entry name" value="MFS_dom"/>
</dbReference>
<feature type="transmembrane region" description="Helical" evidence="6">
    <location>
        <begin position="184"/>
        <end position="207"/>
    </location>
</feature>
<evidence type="ECO:0000256" key="2">
    <source>
        <dbReference type="ARBA" id="ARBA00022692"/>
    </source>
</evidence>
<feature type="transmembrane region" description="Helical" evidence="6">
    <location>
        <begin position="305"/>
        <end position="329"/>
    </location>
</feature>
<feature type="compositionally biased region" description="Low complexity" evidence="5">
    <location>
        <begin position="95"/>
        <end position="109"/>
    </location>
</feature>
<feature type="region of interest" description="Disordered" evidence="5">
    <location>
        <begin position="40"/>
        <end position="129"/>
    </location>
</feature>
<evidence type="ECO:0000313" key="8">
    <source>
        <dbReference type="EMBL" id="KAJ6447210.1"/>
    </source>
</evidence>
<dbReference type="AlphaFoldDB" id="A0AB34GAN2"/>
<sequence>MHMNAILRKPRQTNPSSLISAMDSAMLRTLVEVQSHNSTIHGAVDSHETVRPPTAPAKAVARTYPGAPYRGDGGDSIELQRLPTHGQAPGGAGSRSGSWSGSAPASGAATPPPRTDGGDGDLEMSRPTTPGGAVDAVAVAVATVWHPFMNRFRLLAMCLTNLGNALSDSAAGALIPYMEKHYGIGYGVVSLIFVGQALGFVAAALFLDALRERLGRARLLGLGQAMMTLAYVPLVAAAPFLLIVFAFFFVGFGIAVNVAMGNTFCGGLHNGTLMLGLLHGSYGVGGITGPLIATALVTVARVSWARYYILTLGISLATLALVLWTFWGYEKEEEEERRREHEQQVRRARLDGEGEGGEEQQQQQDEQQQQQREREQHGSSSLLLGMFTALRLRVVLLGAIFIFAYQGAEVSISGWVISFLIHGRGGDPSSVGYVSAGFWAGITLGRFFLSAPAQRLGEKRFVYGLVAGAVAFQVLVWWVPNIVGDAVAVSVVGLLLGPIYPCAAAVFMRGMASRDVLSGMGTISACGSLGGAVAPFVTGLLAQAVGTSVLHPIVIFLFVVMLLCWYGIPLEDKRTE</sequence>
<keyword evidence="3 6" id="KW-1133">Transmembrane helix</keyword>
<feature type="domain" description="Major facilitator superfamily (MFS) profile" evidence="7">
    <location>
        <begin position="153"/>
        <end position="572"/>
    </location>
</feature>
<feature type="compositionally biased region" description="Low complexity" evidence="5">
    <location>
        <begin position="359"/>
        <end position="370"/>
    </location>
</feature>
<keyword evidence="9" id="KW-1185">Reference proteome</keyword>
<dbReference type="Gene3D" id="1.20.1250.20">
    <property type="entry name" value="MFS general substrate transporter like domains"/>
    <property type="match status" value="1"/>
</dbReference>
<dbReference type="FunFam" id="1.20.1250.20:FF:000286">
    <property type="entry name" value="MFS efflux transporter"/>
    <property type="match status" value="1"/>
</dbReference>
<evidence type="ECO:0000256" key="4">
    <source>
        <dbReference type="ARBA" id="ARBA00023136"/>
    </source>
</evidence>
<evidence type="ECO:0000313" key="9">
    <source>
        <dbReference type="Proteomes" id="UP001163105"/>
    </source>
</evidence>
<feature type="transmembrane region" description="Helical" evidence="6">
    <location>
        <begin position="430"/>
        <end position="449"/>
    </location>
</feature>
<feature type="transmembrane region" description="Helical" evidence="6">
    <location>
        <begin position="549"/>
        <end position="568"/>
    </location>
</feature>
<evidence type="ECO:0000256" key="5">
    <source>
        <dbReference type="SAM" id="MobiDB-lite"/>
    </source>
</evidence>
<dbReference type="GO" id="GO:0016020">
    <property type="term" value="C:membrane"/>
    <property type="evidence" value="ECO:0007669"/>
    <property type="project" value="UniProtKB-SubCell"/>
</dbReference>
<dbReference type="Pfam" id="PF07690">
    <property type="entry name" value="MFS_1"/>
    <property type="match status" value="1"/>
</dbReference>
<dbReference type="InterPro" id="IPR051788">
    <property type="entry name" value="MFS_Transporter"/>
</dbReference>
<name>A0AB34GAN2_9HYPO</name>
<feature type="transmembrane region" description="Helical" evidence="6">
    <location>
        <begin position="219"/>
        <end position="236"/>
    </location>
</feature>
<feature type="transmembrane region" description="Helical" evidence="6">
    <location>
        <begin position="486"/>
        <end position="508"/>
    </location>
</feature>
<evidence type="ECO:0000256" key="3">
    <source>
        <dbReference type="ARBA" id="ARBA00022989"/>
    </source>
</evidence>
<evidence type="ECO:0000259" key="7">
    <source>
        <dbReference type="PROSITE" id="PS50850"/>
    </source>
</evidence>
<comment type="subcellular location">
    <subcellularLocation>
        <location evidence="1">Membrane</location>
        <topology evidence="1">Multi-pass membrane protein</topology>
    </subcellularLocation>
</comment>
<dbReference type="InterPro" id="IPR036259">
    <property type="entry name" value="MFS_trans_sf"/>
</dbReference>
<feature type="transmembrane region" description="Helical" evidence="6">
    <location>
        <begin position="272"/>
        <end position="293"/>
    </location>
</feature>